<comment type="caution">
    <text evidence="1">The sequence shown here is derived from an EMBL/GenBank/DDBJ whole genome shotgun (WGS) entry which is preliminary data.</text>
</comment>
<accession>A0A438I5I1</accession>
<reference evidence="1 2" key="1">
    <citation type="journal article" date="2018" name="PLoS Genet.">
        <title>Population sequencing reveals clonal diversity and ancestral inbreeding in the grapevine cultivar Chardonnay.</title>
        <authorList>
            <person name="Roach M.J."/>
            <person name="Johnson D.L."/>
            <person name="Bohlmann J."/>
            <person name="van Vuuren H.J."/>
            <person name="Jones S.J."/>
            <person name="Pretorius I.S."/>
            <person name="Schmidt S.A."/>
            <person name="Borneman A.R."/>
        </authorList>
    </citation>
    <scope>NUCLEOTIDE SEQUENCE [LARGE SCALE GENOMIC DNA]</scope>
    <source>
        <strain evidence="2">cv. Chardonnay</strain>
        <tissue evidence="1">Leaf</tissue>
    </source>
</reference>
<evidence type="ECO:0000313" key="1">
    <source>
        <dbReference type="EMBL" id="RVW91970.1"/>
    </source>
</evidence>
<evidence type="ECO:0008006" key="3">
    <source>
        <dbReference type="Google" id="ProtNLM"/>
    </source>
</evidence>
<proteinExistence type="predicted"/>
<protein>
    <recommendedName>
        <fullName evidence="3">Disease resistance protein</fullName>
    </recommendedName>
</protein>
<organism evidence="1 2">
    <name type="scientific">Vitis vinifera</name>
    <name type="common">Grape</name>
    <dbReference type="NCBI Taxonomy" id="29760"/>
    <lineage>
        <taxon>Eukaryota</taxon>
        <taxon>Viridiplantae</taxon>
        <taxon>Streptophyta</taxon>
        <taxon>Embryophyta</taxon>
        <taxon>Tracheophyta</taxon>
        <taxon>Spermatophyta</taxon>
        <taxon>Magnoliopsida</taxon>
        <taxon>eudicotyledons</taxon>
        <taxon>Gunneridae</taxon>
        <taxon>Pentapetalae</taxon>
        <taxon>rosids</taxon>
        <taxon>Vitales</taxon>
        <taxon>Vitaceae</taxon>
        <taxon>Viteae</taxon>
        <taxon>Vitis</taxon>
    </lineage>
</organism>
<sequence length="148" mass="17233">MMLQVATGLVTFMNKFVITDTPLPYKMIMIENSWQRDTEVVEELSVLLPQEPEALTGFRHLTEKSGVPLLVLWVLEQLEEWNVEKGALQVLRELEVRSCRRLKTLPEELGQRIFLKAEFNRLDVVRKQWLSPPFLYPVFLSFVLCISG</sequence>
<name>A0A438I5I1_VITVI</name>
<dbReference type="AlphaFoldDB" id="A0A438I5I1"/>
<evidence type="ECO:0000313" key="2">
    <source>
        <dbReference type="Proteomes" id="UP000288805"/>
    </source>
</evidence>
<dbReference type="Proteomes" id="UP000288805">
    <property type="component" value="Unassembled WGS sequence"/>
</dbReference>
<gene>
    <name evidence="1" type="ORF">CK203_030229</name>
</gene>
<dbReference type="EMBL" id="QGNW01000141">
    <property type="protein sequence ID" value="RVW91970.1"/>
    <property type="molecule type" value="Genomic_DNA"/>
</dbReference>